<reference evidence="2" key="1">
    <citation type="submission" date="2021-05" db="EMBL/GenBank/DDBJ databases">
        <authorList>
            <person name="Alioto T."/>
            <person name="Alioto T."/>
            <person name="Gomez Garrido J."/>
        </authorList>
    </citation>
    <scope>NUCLEOTIDE SEQUENCE</scope>
</reference>
<evidence type="ECO:0000313" key="2">
    <source>
        <dbReference type="EMBL" id="CAG6632000.1"/>
    </source>
</evidence>
<accession>A0A8D8VSG5</accession>
<dbReference type="EMBL" id="HBUF01078464">
    <property type="protein sequence ID" value="CAG6632003.1"/>
    <property type="molecule type" value="Transcribed_RNA"/>
</dbReference>
<name>A0A8D8VSG5_9HEMI</name>
<sequence length="171" mass="19260">MSHTVLLLQLLKSLLVKDAVDETAVQNPALDRVIKDFVCIKDEQFHVVQDDFKSYCMGKGEDERVATQLTIWADFNASFKLLEQLSQTATFKSILSYKSVCECGFQYAPSIKCSCFIVQVSTCHRCGVNDCFHAARWCHLVGKLVVVISSYFTDKDEAHPGEVLRSPSKAW</sequence>
<feature type="chain" id="PRO_5036262380" evidence="1">
    <location>
        <begin position="20"/>
        <end position="171"/>
    </location>
</feature>
<dbReference type="EMBL" id="HBUF01078463">
    <property type="protein sequence ID" value="CAG6632000.1"/>
    <property type="molecule type" value="Transcribed_RNA"/>
</dbReference>
<protein>
    <submittedName>
        <fullName evidence="2">Uncharacterized protein</fullName>
    </submittedName>
</protein>
<proteinExistence type="predicted"/>
<organism evidence="2">
    <name type="scientific">Cacopsylla melanoneura</name>
    <dbReference type="NCBI Taxonomy" id="428564"/>
    <lineage>
        <taxon>Eukaryota</taxon>
        <taxon>Metazoa</taxon>
        <taxon>Ecdysozoa</taxon>
        <taxon>Arthropoda</taxon>
        <taxon>Hexapoda</taxon>
        <taxon>Insecta</taxon>
        <taxon>Pterygota</taxon>
        <taxon>Neoptera</taxon>
        <taxon>Paraneoptera</taxon>
        <taxon>Hemiptera</taxon>
        <taxon>Sternorrhyncha</taxon>
        <taxon>Psylloidea</taxon>
        <taxon>Psyllidae</taxon>
        <taxon>Psyllinae</taxon>
        <taxon>Cacopsylla</taxon>
    </lineage>
</organism>
<keyword evidence="1" id="KW-0732">Signal</keyword>
<feature type="signal peptide" evidence="1">
    <location>
        <begin position="1"/>
        <end position="19"/>
    </location>
</feature>
<dbReference type="AlphaFoldDB" id="A0A8D8VSG5"/>
<evidence type="ECO:0000256" key="1">
    <source>
        <dbReference type="SAM" id="SignalP"/>
    </source>
</evidence>